<accession>A0A6A6ZSL7</accession>
<feature type="transmembrane region" description="Helical" evidence="1">
    <location>
        <begin position="284"/>
        <end position="303"/>
    </location>
</feature>
<keyword evidence="1" id="KW-0472">Membrane</keyword>
<evidence type="ECO:0000313" key="3">
    <source>
        <dbReference type="Proteomes" id="UP000799424"/>
    </source>
</evidence>
<dbReference type="PANTHER" id="PTHR35043">
    <property type="entry name" value="TRANSCRIPTION FACTOR DOMAIN-CONTAINING PROTEIN"/>
    <property type="match status" value="1"/>
</dbReference>
<dbReference type="AlphaFoldDB" id="A0A6A6ZSL7"/>
<keyword evidence="1" id="KW-1133">Transmembrane helix</keyword>
<protein>
    <submittedName>
        <fullName evidence="2">Uncharacterized protein</fullName>
    </submittedName>
</protein>
<keyword evidence="1" id="KW-0812">Transmembrane</keyword>
<gene>
    <name evidence="2" type="ORF">CC86DRAFT_63725</name>
</gene>
<dbReference type="Proteomes" id="UP000799424">
    <property type="component" value="Unassembled WGS sequence"/>
</dbReference>
<name>A0A6A6ZSL7_9PLEO</name>
<feature type="transmembrane region" description="Helical" evidence="1">
    <location>
        <begin position="196"/>
        <end position="215"/>
    </location>
</feature>
<dbReference type="OrthoDB" id="3061561at2759"/>
<feature type="transmembrane region" description="Helical" evidence="1">
    <location>
        <begin position="360"/>
        <end position="380"/>
    </location>
</feature>
<proteinExistence type="predicted"/>
<dbReference type="EMBL" id="MU006231">
    <property type="protein sequence ID" value="KAF2824070.1"/>
    <property type="molecule type" value="Genomic_DNA"/>
</dbReference>
<feature type="transmembrane region" description="Helical" evidence="1">
    <location>
        <begin position="323"/>
        <end position="340"/>
    </location>
</feature>
<reference evidence="2" key="1">
    <citation type="journal article" date="2020" name="Stud. Mycol.">
        <title>101 Dothideomycetes genomes: a test case for predicting lifestyles and emergence of pathogens.</title>
        <authorList>
            <person name="Haridas S."/>
            <person name="Albert R."/>
            <person name="Binder M."/>
            <person name="Bloem J."/>
            <person name="Labutti K."/>
            <person name="Salamov A."/>
            <person name="Andreopoulos B."/>
            <person name="Baker S."/>
            <person name="Barry K."/>
            <person name="Bills G."/>
            <person name="Bluhm B."/>
            <person name="Cannon C."/>
            <person name="Castanera R."/>
            <person name="Culley D."/>
            <person name="Daum C."/>
            <person name="Ezra D."/>
            <person name="Gonzalez J."/>
            <person name="Henrissat B."/>
            <person name="Kuo A."/>
            <person name="Liang C."/>
            <person name="Lipzen A."/>
            <person name="Lutzoni F."/>
            <person name="Magnuson J."/>
            <person name="Mondo S."/>
            <person name="Nolan M."/>
            <person name="Ohm R."/>
            <person name="Pangilinan J."/>
            <person name="Park H.-J."/>
            <person name="Ramirez L."/>
            <person name="Alfaro M."/>
            <person name="Sun H."/>
            <person name="Tritt A."/>
            <person name="Yoshinaga Y."/>
            <person name="Zwiers L.-H."/>
            <person name="Turgeon B."/>
            <person name="Goodwin S."/>
            <person name="Spatafora J."/>
            <person name="Crous P."/>
            <person name="Grigoriev I."/>
        </authorList>
    </citation>
    <scope>NUCLEOTIDE SEQUENCE</scope>
    <source>
        <strain evidence="2">CBS 113818</strain>
    </source>
</reference>
<evidence type="ECO:0000256" key="1">
    <source>
        <dbReference type="SAM" id="Phobius"/>
    </source>
</evidence>
<organism evidence="2 3">
    <name type="scientific">Ophiobolus disseminans</name>
    <dbReference type="NCBI Taxonomy" id="1469910"/>
    <lineage>
        <taxon>Eukaryota</taxon>
        <taxon>Fungi</taxon>
        <taxon>Dikarya</taxon>
        <taxon>Ascomycota</taxon>
        <taxon>Pezizomycotina</taxon>
        <taxon>Dothideomycetes</taxon>
        <taxon>Pleosporomycetidae</taxon>
        <taxon>Pleosporales</taxon>
        <taxon>Pleosporineae</taxon>
        <taxon>Phaeosphaeriaceae</taxon>
        <taxon>Ophiobolus</taxon>
    </lineage>
</organism>
<evidence type="ECO:0000313" key="2">
    <source>
        <dbReference type="EMBL" id="KAF2824070.1"/>
    </source>
</evidence>
<sequence>MTECAGLFGADRCTDTVYFEDTLVGLQPEPSCGRGTTGIIWNCLVVMTFCTWSVIHLDTKSWTASPSVRKKFKRKFWTRVFDRDNGAHLRIPSPRELVARKVFAACILLLFPEYGLLAAIEELSVARSVHHSTQRLDGWETFSLKQAHLVRMGGVFLPQLERPEDFHLFVRQNVPFFEYRHFPSDQAIDLRAKRDIMDRVIATFQALYFICNVAIRNSRGYRISNLELLTLNYIAYSIVNFLIRLKKPQELYEAFEIDNLSLPSPNPINEDEPSANHRPRLEKWTWLAMAFAITAINLVPLAILQRGKSFSLDNENSDPEKVIVIIAIVGFGATLVFMLWKHLRSRQWKRNTIFKKAMYYSGVVLVFLVALLYLTLRSYYLVVVFQSFQYQASGVYATAPSWTQYLGHVGS</sequence>
<keyword evidence="3" id="KW-1185">Reference proteome</keyword>
<dbReference type="PANTHER" id="PTHR35043:SF7">
    <property type="entry name" value="TRANSCRIPTION FACTOR DOMAIN-CONTAINING PROTEIN"/>
    <property type="match status" value="1"/>
</dbReference>